<dbReference type="RefSeq" id="WP_179781041.1">
    <property type="nucleotide sequence ID" value="NZ_JACCHK010000001.1"/>
</dbReference>
<reference evidence="2 3" key="1">
    <citation type="submission" date="2020-07" db="EMBL/GenBank/DDBJ databases">
        <title>Sequencing the genomes of 1000 actinobacteria strains.</title>
        <authorList>
            <person name="Klenk H.-P."/>
        </authorList>
    </citation>
    <scope>NUCLEOTIDE SEQUENCE [LARGE SCALE GENOMIC DNA]</scope>
    <source>
        <strain evidence="2 3">DSM 45876</strain>
    </source>
</reference>
<keyword evidence="3" id="KW-1185">Reference proteome</keyword>
<comment type="caution">
    <text evidence="2">The sequence shown here is derived from an EMBL/GenBank/DDBJ whole genome shotgun (WGS) entry which is preliminary data.</text>
</comment>
<dbReference type="Gene3D" id="3.40.1350.10">
    <property type="match status" value="1"/>
</dbReference>
<dbReference type="AlphaFoldDB" id="A0A7Y9X1J0"/>
<feature type="domain" description="Endonuclease NucS C-terminal" evidence="1">
    <location>
        <begin position="8"/>
        <end position="101"/>
    </location>
</feature>
<evidence type="ECO:0000259" key="1">
    <source>
        <dbReference type="Pfam" id="PF01939"/>
    </source>
</evidence>
<gene>
    <name evidence="2" type="ORF">HNR22_003228</name>
</gene>
<dbReference type="GO" id="GO:0003676">
    <property type="term" value="F:nucleic acid binding"/>
    <property type="evidence" value="ECO:0007669"/>
    <property type="project" value="InterPro"/>
</dbReference>
<dbReference type="GO" id="GO:0004519">
    <property type="term" value="F:endonuclease activity"/>
    <property type="evidence" value="ECO:0007669"/>
    <property type="project" value="InterPro"/>
</dbReference>
<evidence type="ECO:0000313" key="3">
    <source>
        <dbReference type="Proteomes" id="UP000523545"/>
    </source>
</evidence>
<dbReference type="InterPro" id="IPR011856">
    <property type="entry name" value="tRNA_endonuc-like_dom_sf"/>
</dbReference>
<name>A0A7Y9X1J0_9ACTN</name>
<protein>
    <recommendedName>
        <fullName evidence="1">Endonuclease NucS C-terminal domain-containing protein</fullName>
    </recommendedName>
</protein>
<dbReference type="Pfam" id="PF01939">
    <property type="entry name" value="NucS_C"/>
    <property type="match status" value="1"/>
</dbReference>
<dbReference type="Proteomes" id="UP000523545">
    <property type="component" value="Unassembled WGS sequence"/>
</dbReference>
<sequence length="519" mass="57803">MSNGQVPEREFTPFLADHLELIEPGMTLVDTEVTLRDPDGASGRVDIVAHDRYGNVVVIEVKCSDHSAREAAHEIFKYSEILRSQQQIDESEFRCILVSTHWRELHRAFTDYAARHHDVAGYRAELADDAWSITRVEPLARSGSVVLTSAHDIFLYSDPAKRHDDFALISAALAKMGAPHQIGILMQNDVTEVMFPYALYVILGTAVRSPTGEDYPRDPAEHDILAKVLTGHHADDLEEGSPEKLGHLLSTAGGWHATEVLKAGAFARRDRLGVDDLLIRAAVEMPGFTNTAFVRWSSPSRPAHWAATRELTLGSMPTSPECREVVARWLDGIEQIYSEHTIAVRIRNPGIIRPLAELSPQDLAESPMSLRVAVLDAKTGNRVAGLVVALHWDGATVAGDLLAVIKETVEDYFAWSMFYPDPEDEAAALRRLGLRLHAYEIAPAEGAWLVRFKLELDAGALVRRDYDDLDFPKPGMVAFRWGGSLPFEAFRDRHWDAMERLRAQIAAQTVHIEAPLRKP</sequence>
<dbReference type="EMBL" id="JACCHK010000001">
    <property type="protein sequence ID" value="NYH43501.1"/>
    <property type="molecule type" value="Genomic_DNA"/>
</dbReference>
<accession>A0A7Y9X1J0</accession>
<dbReference type="InterPro" id="IPR048301">
    <property type="entry name" value="NucS_C"/>
</dbReference>
<evidence type="ECO:0000313" key="2">
    <source>
        <dbReference type="EMBL" id="NYH43501.1"/>
    </source>
</evidence>
<proteinExistence type="predicted"/>
<organism evidence="2 3">
    <name type="scientific">Micromonospora jinlongensis</name>
    <dbReference type="NCBI Taxonomy" id="1287877"/>
    <lineage>
        <taxon>Bacteria</taxon>
        <taxon>Bacillati</taxon>
        <taxon>Actinomycetota</taxon>
        <taxon>Actinomycetes</taxon>
        <taxon>Micromonosporales</taxon>
        <taxon>Micromonosporaceae</taxon>
        <taxon>Micromonospora</taxon>
    </lineage>
</organism>